<dbReference type="Proteomes" id="UP000321793">
    <property type="component" value="Unassembled WGS sequence"/>
</dbReference>
<organism evidence="3 4">
    <name type="scientific">Knoellia locipacati</name>
    <dbReference type="NCBI Taxonomy" id="882824"/>
    <lineage>
        <taxon>Bacteria</taxon>
        <taxon>Bacillati</taxon>
        <taxon>Actinomycetota</taxon>
        <taxon>Actinomycetes</taxon>
        <taxon>Micrococcales</taxon>
        <taxon>Intrasporangiaceae</taxon>
        <taxon>Knoellia</taxon>
    </lineage>
</organism>
<reference evidence="3 4" key="1">
    <citation type="submission" date="2019-07" db="EMBL/GenBank/DDBJ databases">
        <title>Whole genome shotgun sequence of Knoellia locipacati NBRC 109775.</title>
        <authorList>
            <person name="Hosoyama A."/>
            <person name="Uohara A."/>
            <person name="Ohji S."/>
            <person name="Ichikawa N."/>
        </authorList>
    </citation>
    <scope>NUCLEOTIDE SEQUENCE [LARGE SCALE GENOMIC DNA]</scope>
    <source>
        <strain evidence="3 4">NBRC 109775</strain>
    </source>
</reference>
<proteinExistence type="predicted"/>
<dbReference type="InterPro" id="IPR001845">
    <property type="entry name" value="HTH_ArsR_DNA-bd_dom"/>
</dbReference>
<dbReference type="OrthoDB" id="3399802at2"/>
<feature type="domain" description="HTH arsR-type" evidence="2">
    <location>
        <begin position="1"/>
        <end position="93"/>
    </location>
</feature>
<dbReference type="SUPFAM" id="SSF46785">
    <property type="entry name" value="Winged helix' DNA-binding domain"/>
    <property type="match status" value="1"/>
</dbReference>
<protein>
    <submittedName>
        <fullName evidence="3">ArsR family transcriptional regulator</fullName>
    </submittedName>
</protein>
<gene>
    <name evidence="3" type="ORF">KLO01_09030</name>
</gene>
<evidence type="ECO:0000256" key="1">
    <source>
        <dbReference type="SAM" id="MobiDB-lite"/>
    </source>
</evidence>
<evidence type="ECO:0000259" key="2">
    <source>
        <dbReference type="SMART" id="SM00418"/>
    </source>
</evidence>
<dbReference type="Pfam" id="PF12840">
    <property type="entry name" value="HTH_20"/>
    <property type="match status" value="1"/>
</dbReference>
<sequence>MTLLDAPLRRAIVDELAKASTSGSHDGLTAAELADRLDVHVTTIRFHLDRLEEAGFVEGRVVHSGGRGRPHRRFVLRGRGPEAPFEVLASVLTSILSTARANQLSPQRAGIRWAVARGEQLGLHPVTDGDDRCEEVGRHVGDLLGEWGYTPQTDVDPDALALTVTLHHCPFLELAQAHPDVVCGIHRGLLQGTLQAVGEVDAQVSLEPLVTPDTCIARLRLADRSGSGPDTRATDSTGGITS</sequence>
<dbReference type="InterPro" id="IPR036390">
    <property type="entry name" value="WH_DNA-bd_sf"/>
</dbReference>
<dbReference type="SMART" id="SM00418">
    <property type="entry name" value="HTH_ARSR"/>
    <property type="match status" value="1"/>
</dbReference>
<dbReference type="CDD" id="cd00090">
    <property type="entry name" value="HTH_ARSR"/>
    <property type="match status" value="1"/>
</dbReference>
<accession>A0A512SY53</accession>
<dbReference type="InterPro" id="IPR011991">
    <property type="entry name" value="ArsR-like_HTH"/>
</dbReference>
<evidence type="ECO:0000313" key="3">
    <source>
        <dbReference type="EMBL" id="GEQ12856.1"/>
    </source>
</evidence>
<dbReference type="InterPro" id="IPR036388">
    <property type="entry name" value="WH-like_DNA-bd_sf"/>
</dbReference>
<evidence type="ECO:0000313" key="4">
    <source>
        <dbReference type="Proteomes" id="UP000321793"/>
    </source>
</evidence>
<keyword evidence="4" id="KW-1185">Reference proteome</keyword>
<dbReference type="GO" id="GO:0003700">
    <property type="term" value="F:DNA-binding transcription factor activity"/>
    <property type="evidence" value="ECO:0007669"/>
    <property type="project" value="InterPro"/>
</dbReference>
<comment type="caution">
    <text evidence="3">The sequence shown here is derived from an EMBL/GenBank/DDBJ whole genome shotgun (WGS) entry which is preliminary data.</text>
</comment>
<feature type="region of interest" description="Disordered" evidence="1">
    <location>
        <begin position="221"/>
        <end position="242"/>
    </location>
</feature>
<name>A0A512SY53_9MICO</name>
<dbReference type="Gene3D" id="1.10.10.10">
    <property type="entry name" value="Winged helix-like DNA-binding domain superfamily/Winged helix DNA-binding domain"/>
    <property type="match status" value="1"/>
</dbReference>
<dbReference type="AlphaFoldDB" id="A0A512SY53"/>
<dbReference type="EMBL" id="BKBA01000003">
    <property type="protein sequence ID" value="GEQ12856.1"/>
    <property type="molecule type" value="Genomic_DNA"/>
</dbReference>
<dbReference type="RefSeq" id="WP_147062492.1">
    <property type="nucleotide sequence ID" value="NZ_BAABDN010000001.1"/>
</dbReference>